<dbReference type="AlphaFoldDB" id="W9YK08"/>
<dbReference type="eggNOG" id="ENOG502S57S">
    <property type="taxonomic scope" value="Eukaryota"/>
</dbReference>
<name>W9YK08_9EURO</name>
<dbReference type="PANTHER" id="PTHR38121">
    <property type="entry name" value="GH16 DOMAIN-CONTAINING PROTEIN"/>
    <property type="match status" value="1"/>
</dbReference>
<comment type="caution">
    <text evidence="3">The sequence shown here is derived from an EMBL/GenBank/DDBJ whole genome shotgun (WGS) entry which is preliminary data.</text>
</comment>
<dbReference type="PANTHER" id="PTHR38121:SF2">
    <property type="entry name" value="ACYLTRANSFERASE 3 DOMAIN-CONTAINING PROTEIN"/>
    <property type="match status" value="1"/>
</dbReference>
<dbReference type="Pfam" id="PF00722">
    <property type="entry name" value="Glyco_hydro_16"/>
    <property type="match status" value="1"/>
</dbReference>
<dbReference type="Proteomes" id="UP000019478">
    <property type="component" value="Unassembled WGS sequence"/>
</dbReference>
<keyword evidence="4" id="KW-1185">Reference proteome</keyword>
<dbReference type="GeneID" id="19170527"/>
<dbReference type="InterPro" id="IPR013320">
    <property type="entry name" value="ConA-like_dom_sf"/>
</dbReference>
<proteinExistence type="predicted"/>
<dbReference type="GO" id="GO:0005975">
    <property type="term" value="P:carbohydrate metabolic process"/>
    <property type="evidence" value="ECO:0007669"/>
    <property type="project" value="InterPro"/>
</dbReference>
<dbReference type="RefSeq" id="XP_007734727.1">
    <property type="nucleotide sequence ID" value="XM_007736537.1"/>
</dbReference>
<feature type="domain" description="GH16" evidence="2">
    <location>
        <begin position="90"/>
        <end position="355"/>
    </location>
</feature>
<evidence type="ECO:0000256" key="1">
    <source>
        <dbReference type="SAM" id="MobiDB-lite"/>
    </source>
</evidence>
<dbReference type="GO" id="GO:0004553">
    <property type="term" value="F:hydrolase activity, hydrolyzing O-glycosyl compounds"/>
    <property type="evidence" value="ECO:0007669"/>
    <property type="project" value="InterPro"/>
</dbReference>
<dbReference type="STRING" id="1182542.W9YK08"/>
<accession>W9YK08</accession>
<dbReference type="Gene3D" id="2.60.120.200">
    <property type="match status" value="1"/>
</dbReference>
<protein>
    <recommendedName>
        <fullName evidence="2">GH16 domain-containing protein</fullName>
    </recommendedName>
</protein>
<evidence type="ECO:0000259" key="2">
    <source>
        <dbReference type="PROSITE" id="PS51762"/>
    </source>
</evidence>
<gene>
    <name evidence="3" type="ORF">A1O3_06417</name>
</gene>
<organism evidence="3 4">
    <name type="scientific">Capronia epimyces CBS 606.96</name>
    <dbReference type="NCBI Taxonomy" id="1182542"/>
    <lineage>
        <taxon>Eukaryota</taxon>
        <taxon>Fungi</taxon>
        <taxon>Dikarya</taxon>
        <taxon>Ascomycota</taxon>
        <taxon>Pezizomycotina</taxon>
        <taxon>Eurotiomycetes</taxon>
        <taxon>Chaetothyriomycetidae</taxon>
        <taxon>Chaetothyriales</taxon>
        <taxon>Herpotrichiellaceae</taxon>
        <taxon>Capronia</taxon>
    </lineage>
</organism>
<reference evidence="3 4" key="1">
    <citation type="submission" date="2013-03" db="EMBL/GenBank/DDBJ databases">
        <title>The Genome Sequence of Capronia epimyces CBS 606.96.</title>
        <authorList>
            <consortium name="The Broad Institute Genomics Platform"/>
            <person name="Cuomo C."/>
            <person name="de Hoog S."/>
            <person name="Gorbushina A."/>
            <person name="Walker B."/>
            <person name="Young S.K."/>
            <person name="Zeng Q."/>
            <person name="Gargeya S."/>
            <person name="Fitzgerald M."/>
            <person name="Haas B."/>
            <person name="Abouelleil A."/>
            <person name="Allen A.W."/>
            <person name="Alvarado L."/>
            <person name="Arachchi H.M."/>
            <person name="Berlin A.M."/>
            <person name="Chapman S.B."/>
            <person name="Gainer-Dewar J."/>
            <person name="Goldberg J."/>
            <person name="Griggs A."/>
            <person name="Gujja S."/>
            <person name="Hansen M."/>
            <person name="Howarth C."/>
            <person name="Imamovic A."/>
            <person name="Ireland A."/>
            <person name="Larimer J."/>
            <person name="McCowan C."/>
            <person name="Murphy C."/>
            <person name="Pearson M."/>
            <person name="Poon T.W."/>
            <person name="Priest M."/>
            <person name="Roberts A."/>
            <person name="Saif S."/>
            <person name="Shea T."/>
            <person name="Sisk P."/>
            <person name="Sykes S."/>
            <person name="Wortman J."/>
            <person name="Nusbaum C."/>
            <person name="Birren B."/>
        </authorList>
    </citation>
    <scope>NUCLEOTIDE SEQUENCE [LARGE SCALE GENOMIC DNA]</scope>
    <source>
        <strain evidence="3 4">CBS 606.96</strain>
    </source>
</reference>
<dbReference type="EMBL" id="AMGY01000005">
    <property type="protein sequence ID" value="EXJ82604.1"/>
    <property type="molecule type" value="Genomic_DNA"/>
</dbReference>
<dbReference type="InterPro" id="IPR000757">
    <property type="entry name" value="Beta-glucanase-like"/>
</dbReference>
<dbReference type="SUPFAM" id="SSF49899">
    <property type="entry name" value="Concanavalin A-like lectins/glucanases"/>
    <property type="match status" value="1"/>
</dbReference>
<dbReference type="PROSITE" id="PS51762">
    <property type="entry name" value="GH16_2"/>
    <property type="match status" value="1"/>
</dbReference>
<evidence type="ECO:0000313" key="3">
    <source>
        <dbReference type="EMBL" id="EXJ82604.1"/>
    </source>
</evidence>
<feature type="region of interest" description="Disordered" evidence="1">
    <location>
        <begin position="362"/>
        <end position="383"/>
    </location>
</feature>
<dbReference type="OrthoDB" id="4388755at2759"/>
<dbReference type="CDD" id="cd00413">
    <property type="entry name" value="Glyco_hydrolase_16"/>
    <property type="match status" value="1"/>
</dbReference>
<dbReference type="HOGENOM" id="CLU_040566_1_0_1"/>
<evidence type="ECO:0000313" key="4">
    <source>
        <dbReference type="Proteomes" id="UP000019478"/>
    </source>
</evidence>
<sequence length="383" mass="42471">MISALHQADQTPALPDTLAELPSHFILEHHALETLIDGAWRPTRRIVADKKTETAETLQAFNCPIEQEAVEPRRDIISNDNHSRQRQVSAGLPLLSKPQTKSGDVKKVGDRWVVDGVGSFDNQAIYVFDQDMPAGLTKSNYLCRQQGMDGLQPIPYNIRYDPINVQVSNGVLALTVPGQQNPDRDPDTAVSCAEITTVEEKILYASVRTNAIFSQVPGTCHGLFFYKSDCQEIDIEYLTDPTSLSNNGAGKTNRIWYTNQATNPKGTPATRGAGPAPSDCTAQVHEYRIDWTSDYTAFYIDGILQYNYSINVPTRPGPWVWNNWANGDKGWSVGPPLDDNVLRIQSIIMYYNTVDEDGDINSGAGGAYQDGQDDTCNNNGRRW</sequence>